<evidence type="ECO:0000313" key="15">
    <source>
        <dbReference type="EMBL" id="QEH32768.1"/>
    </source>
</evidence>
<dbReference type="KEGG" id="agv:OJF2_12490"/>
<feature type="domain" description="Peptidase M48" evidence="14">
    <location>
        <begin position="163"/>
        <end position="341"/>
    </location>
</feature>
<keyword evidence="9 13" id="KW-1133">Transmembrane helix</keyword>
<dbReference type="RefSeq" id="WP_148592185.1">
    <property type="nucleotide sequence ID" value="NZ_CP042997.1"/>
</dbReference>
<gene>
    <name evidence="15" type="primary">htpX_1</name>
    <name evidence="15" type="ORF">OJF2_12490</name>
</gene>
<dbReference type="InterPro" id="IPR050083">
    <property type="entry name" value="HtpX_protease"/>
</dbReference>
<dbReference type="GO" id="GO:0006508">
    <property type="term" value="P:proteolysis"/>
    <property type="evidence" value="ECO:0007669"/>
    <property type="project" value="UniProtKB-KW"/>
</dbReference>
<dbReference type="PANTHER" id="PTHR43221:SF1">
    <property type="entry name" value="PROTEASE HTPX"/>
    <property type="match status" value="1"/>
</dbReference>
<proteinExistence type="predicted"/>
<organism evidence="15 16">
    <name type="scientific">Aquisphaera giovannonii</name>
    <dbReference type="NCBI Taxonomy" id="406548"/>
    <lineage>
        <taxon>Bacteria</taxon>
        <taxon>Pseudomonadati</taxon>
        <taxon>Planctomycetota</taxon>
        <taxon>Planctomycetia</taxon>
        <taxon>Isosphaerales</taxon>
        <taxon>Isosphaeraceae</taxon>
        <taxon>Aquisphaera</taxon>
    </lineage>
</organism>
<dbReference type="InterPro" id="IPR001915">
    <property type="entry name" value="Peptidase_M48"/>
</dbReference>
<comment type="subcellular location">
    <subcellularLocation>
        <location evidence="2">Cell membrane</location>
        <topology evidence="2">Multi-pass membrane protein</topology>
    </subcellularLocation>
</comment>
<dbReference type="Proteomes" id="UP000324233">
    <property type="component" value="Chromosome"/>
</dbReference>
<dbReference type="GO" id="GO:0046872">
    <property type="term" value="F:metal ion binding"/>
    <property type="evidence" value="ECO:0007669"/>
    <property type="project" value="UniProtKB-KW"/>
</dbReference>
<dbReference type="Gene3D" id="3.30.2010.10">
    <property type="entry name" value="Metalloproteases ('zincins'), catalytic domain"/>
    <property type="match status" value="1"/>
</dbReference>
<dbReference type="PANTHER" id="PTHR43221">
    <property type="entry name" value="PROTEASE HTPX"/>
    <property type="match status" value="1"/>
</dbReference>
<dbReference type="EMBL" id="CP042997">
    <property type="protein sequence ID" value="QEH32768.1"/>
    <property type="molecule type" value="Genomic_DNA"/>
</dbReference>
<evidence type="ECO:0000256" key="3">
    <source>
        <dbReference type="ARBA" id="ARBA00022475"/>
    </source>
</evidence>
<evidence type="ECO:0000256" key="1">
    <source>
        <dbReference type="ARBA" id="ARBA00001947"/>
    </source>
</evidence>
<keyword evidence="11 13" id="KW-0472">Membrane</keyword>
<dbReference type="AlphaFoldDB" id="A0A5B9VWX1"/>
<comment type="cofactor">
    <cofactor evidence="1">
        <name>Zn(2+)</name>
        <dbReference type="ChEBI" id="CHEBI:29105"/>
    </cofactor>
</comment>
<feature type="transmembrane region" description="Helical" evidence="13">
    <location>
        <begin position="39"/>
        <end position="61"/>
    </location>
</feature>
<evidence type="ECO:0000256" key="8">
    <source>
        <dbReference type="ARBA" id="ARBA00022833"/>
    </source>
</evidence>
<keyword evidence="3" id="KW-1003">Cell membrane</keyword>
<dbReference type="Pfam" id="PF01435">
    <property type="entry name" value="Peptidase_M48"/>
    <property type="match status" value="1"/>
</dbReference>
<keyword evidence="8" id="KW-0862">Zinc</keyword>
<evidence type="ECO:0000256" key="7">
    <source>
        <dbReference type="ARBA" id="ARBA00022801"/>
    </source>
</evidence>
<evidence type="ECO:0000256" key="4">
    <source>
        <dbReference type="ARBA" id="ARBA00022670"/>
    </source>
</evidence>
<reference evidence="15 16" key="1">
    <citation type="submission" date="2019-08" db="EMBL/GenBank/DDBJ databases">
        <title>Deep-cultivation of Planctomycetes and their phenomic and genomic characterization uncovers novel biology.</title>
        <authorList>
            <person name="Wiegand S."/>
            <person name="Jogler M."/>
            <person name="Boedeker C."/>
            <person name="Pinto D."/>
            <person name="Vollmers J."/>
            <person name="Rivas-Marin E."/>
            <person name="Kohn T."/>
            <person name="Peeters S.H."/>
            <person name="Heuer A."/>
            <person name="Rast P."/>
            <person name="Oberbeckmann S."/>
            <person name="Bunk B."/>
            <person name="Jeske O."/>
            <person name="Meyerdierks A."/>
            <person name="Storesund J.E."/>
            <person name="Kallscheuer N."/>
            <person name="Luecker S."/>
            <person name="Lage O.M."/>
            <person name="Pohl T."/>
            <person name="Merkel B.J."/>
            <person name="Hornburger P."/>
            <person name="Mueller R.-W."/>
            <person name="Bruemmer F."/>
            <person name="Labrenz M."/>
            <person name="Spormann A.M."/>
            <person name="Op den Camp H."/>
            <person name="Overmann J."/>
            <person name="Amann R."/>
            <person name="Jetten M.S.M."/>
            <person name="Mascher T."/>
            <person name="Medema M.H."/>
            <person name="Devos D.P."/>
            <person name="Kaster A.-K."/>
            <person name="Ovreas L."/>
            <person name="Rohde M."/>
            <person name="Galperin M.Y."/>
            <person name="Jogler C."/>
        </authorList>
    </citation>
    <scope>NUCLEOTIDE SEQUENCE [LARGE SCALE GENOMIC DNA]</scope>
    <source>
        <strain evidence="15 16">OJF2</strain>
    </source>
</reference>
<keyword evidence="5 13" id="KW-0812">Transmembrane</keyword>
<evidence type="ECO:0000256" key="12">
    <source>
        <dbReference type="SAM" id="MobiDB-lite"/>
    </source>
</evidence>
<feature type="transmembrane region" description="Helical" evidence="13">
    <location>
        <begin position="68"/>
        <end position="91"/>
    </location>
</feature>
<keyword evidence="10" id="KW-0482">Metalloprotease</keyword>
<evidence type="ECO:0000313" key="16">
    <source>
        <dbReference type="Proteomes" id="UP000324233"/>
    </source>
</evidence>
<evidence type="ECO:0000256" key="6">
    <source>
        <dbReference type="ARBA" id="ARBA00022723"/>
    </source>
</evidence>
<evidence type="ECO:0000256" key="13">
    <source>
        <dbReference type="SAM" id="Phobius"/>
    </source>
</evidence>
<evidence type="ECO:0000256" key="5">
    <source>
        <dbReference type="ARBA" id="ARBA00022692"/>
    </source>
</evidence>
<name>A0A5B9VWX1_9BACT</name>
<keyword evidence="4 15" id="KW-0645">Protease</keyword>
<dbReference type="OrthoDB" id="9789270at2"/>
<accession>A0A5B9VWX1</accession>
<sequence length="687" mass="74447">MKREAFDDLVRWVEARYAGRPRALERAVVRWVRIGRGALLSWIAGLLGGGVALCVLGVVVAAEAGAAIVLLALGAGLLAYCFSQAGFLLLAEPTPRQGHLLGPGEAPELRAMLDELRRRLDCRPFDEIRVSLAYNASVLDVPRLGFLGLGRSTLEIGLPLAMVLSPDELRSIFAHEFAHLSARHGMRNGRIYRLHRAWCHAVGRMQSPITGALDGTVRGAVMRFLGWYWPRLHARAVVLSRLHEFHADRVGAEVAGAGVMAGALWRTECRGEWISERFWPDLHGLAGEMPEPPDDLFDRLRLAIPVAPSPADAARWIGRALAQLTAIDSSHPALPERLRALGQDRERLREAGFPAAAEPSAASLIGATLPAIERELAEEWRRSARASWRDRHRWAAAEARRASRPEASPIAAATPAASSAAGAPAAIPPADDPAARAEPEETPGADAGDPGPSPLSAAAIAALWDRARESADHRGPDAAVPILEELLRHAPDHVGGTVMLGHCRLRLGDAGGERLLLRVVDDADENWMKTACELLAAHYRETGRADRLREVRARLDAHEAAVEGDRLERASVGPSDDFLPHGLDDDALAPLLALLAAQPTCAGAWLARKRLRSLPRRPLFVLCLGGKAFRWGLGDEPGRVLVQQLSRRMELPGQVLVISRNGGFRRLAARIMKLPGSRIYPDTTADG</sequence>
<evidence type="ECO:0000256" key="2">
    <source>
        <dbReference type="ARBA" id="ARBA00004651"/>
    </source>
</evidence>
<evidence type="ECO:0000259" key="14">
    <source>
        <dbReference type="Pfam" id="PF01435"/>
    </source>
</evidence>
<dbReference type="CDD" id="cd07328">
    <property type="entry name" value="M48_Ste24p_like"/>
    <property type="match status" value="1"/>
</dbReference>
<dbReference type="GO" id="GO:0004222">
    <property type="term" value="F:metalloendopeptidase activity"/>
    <property type="evidence" value="ECO:0007669"/>
    <property type="project" value="InterPro"/>
</dbReference>
<protein>
    <submittedName>
        <fullName evidence="15">Protease HtpX</fullName>
    </submittedName>
</protein>
<keyword evidence="16" id="KW-1185">Reference proteome</keyword>
<keyword evidence="7" id="KW-0378">Hydrolase</keyword>
<evidence type="ECO:0000256" key="11">
    <source>
        <dbReference type="ARBA" id="ARBA00023136"/>
    </source>
</evidence>
<evidence type="ECO:0000256" key="10">
    <source>
        <dbReference type="ARBA" id="ARBA00023049"/>
    </source>
</evidence>
<feature type="region of interest" description="Disordered" evidence="12">
    <location>
        <begin position="399"/>
        <end position="455"/>
    </location>
</feature>
<keyword evidence="6" id="KW-0479">Metal-binding</keyword>
<evidence type="ECO:0000256" key="9">
    <source>
        <dbReference type="ARBA" id="ARBA00022989"/>
    </source>
</evidence>
<feature type="compositionally biased region" description="Low complexity" evidence="12">
    <location>
        <begin position="405"/>
        <end position="425"/>
    </location>
</feature>
<dbReference type="GO" id="GO:0005886">
    <property type="term" value="C:plasma membrane"/>
    <property type="evidence" value="ECO:0007669"/>
    <property type="project" value="UniProtKB-SubCell"/>
</dbReference>